<evidence type="ECO:0000256" key="1">
    <source>
        <dbReference type="ARBA" id="ARBA00001163"/>
    </source>
</evidence>
<evidence type="ECO:0000256" key="4">
    <source>
        <dbReference type="ARBA" id="ARBA00022631"/>
    </source>
</evidence>
<keyword evidence="4" id="KW-0659">Purine metabolism</keyword>
<evidence type="ECO:0000256" key="6">
    <source>
        <dbReference type="ARBA" id="ARBA00023239"/>
    </source>
</evidence>
<organism evidence="7 8">
    <name type="scientific">Mycolicibacterium insubricum</name>
    <dbReference type="NCBI Taxonomy" id="444597"/>
    <lineage>
        <taxon>Bacteria</taxon>
        <taxon>Bacillati</taxon>
        <taxon>Actinomycetota</taxon>
        <taxon>Actinomycetes</taxon>
        <taxon>Mycobacteriales</taxon>
        <taxon>Mycobacteriaceae</taxon>
        <taxon>Mycolicibacterium</taxon>
    </lineage>
</organism>
<dbReference type="AlphaFoldDB" id="A0A1X0DLV0"/>
<proteinExistence type="predicted"/>
<name>A0A1X0DLV0_9MYCO</name>
<comment type="caution">
    <text evidence="7">The sequence shown here is derived from an EMBL/GenBank/DDBJ whole genome shotgun (WGS) entry which is preliminary data.</text>
</comment>
<evidence type="ECO:0000256" key="2">
    <source>
        <dbReference type="ARBA" id="ARBA00004754"/>
    </source>
</evidence>
<sequence>MLLHQGIGLEAFNALPHRRAVHALFECCNCVILAGDLATERPYTDRNSLFRRADALLFELPEPAVDQILEAQPRIGARPGSTRSHCEPCALVDDDPQVMAQVRTAARGYATNFGFEFLCYVDGQSAAVIGAAIADRMHHDLETERKVLRNELAKIIRSRMERMLGPEGGYSNWW</sequence>
<evidence type="ECO:0000256" key="3">
    <source>
        <dbReference type="ARBA" id="ARBA00012257"/>
    </source>
</evidence>
<keyword evidence="5" id="KW-0210">Decarboxylase</keyword>
<accession>A0A1X0DLV0</accession>
<keyword evidence="8" id="KW-1185">Reference proteome</keyword>
<dbReference type="EC" id="4.1.1.97" evidence="3"/>
<dbReference type="RefSeq" id="WP_083029286.1">
    <property type="nucleotide sequence ID" value="NZ_AP022618.1"/>
</dbReference>
<dbReference type="NCBIfam" id="NF010372">
    <property type="entry name" value="PRK13798.1"/>
    <property type="match status" value="1"/>
</dbReference>
<dbReference type="GO" id="GO:0006144">
    <property type="term" value="P:purine nucleobase metabolic process"/>
    <property type="evidence" value="ECO:0007669"/>
    <property type="project" value="UniProtKB-KW"/>
</dbReference>
<dbReference type="InterPro" id="IPR036778">
    <property type="entry name" value="OHCU_decarboxylase_sf"/>
</dbReference>
<dbReference type="Gene3D" id="1.10.3330.10">
    <property type="entry name" value="Oxo-4-hydroxy-4-carboxy-5-ureidoimidazoline decarboxylase"/>
    <property type="match status" value="1"/>
</dbReference>
<dbReference type="GO" id="GO:0051997">
    <property type="term" value="F:2-oxo-4-hydroxy-4-carboxy-5-ureidoimidazoline decarboxylase activity"/>
    <property type="evidence" value="ECO:0007669"/>
    <property type="project" value="UniProtKB-EC"/>
</dbReference>
<dbReference type="OrthoDB" id="5243781at2"/>
<protein>
    <recommendedName>
        <fullName evidence="3">2-oxo-4-hydroxy-4-carboxy-5-ureidoimidazoline decarboxylase</fullName>
        <ecNumber evidence="3">4.1.1.97</ecNumber>
    </recommendedName>
</protein>
<dbReference type="Pfam" id="PF09349">
    <property type="entry name" value="OHCU_decarbox"/>
    <property type="match status" value="1"/>
</dbReference>
<evidence type="ECO:0000256" key="5">
    <source>
        <dbReference type="ARBA" id="ARBA00022793"/>
    </source>
</evidence>
<keyword evidence="6" id="KW-0456">Lyase</keyword>
<comment type="pathway">
    <text evidence="2">Purine metabolism; urate degradation; (S)-allantoin from urate: step 3/3.</text>
</comment>
<dbReference type="PANTHER" id="PTHR43466">
    <property type="entry name" value="2-OXO-4-HYDROXY-4-CARBOXY-5-UREIDOIMIDAZOLINE DECARBOXYLASE-RELATED"/>
    <property type="match status" value="1"/>
</dbReference>
<dbReference type="PANTHER" id="PTHR43466:SF1">
    <property type="entry name" value="2-OXO-4-HYDROXY-4-CARBOXY-5-UREIDOIMIDAZOLINE DECARBOXYLASE-RELATED"/>
    <property type="match status" value="1"/>
</dbReference>
<dbReference type="InterPro" id="IPR018020">
    <property type="entry name" value="OHCU_decarboxylase"/>
</dbReference>
<evidence type="ECO:0000313" key="8">
    <source>
        <dbReference type="Proteomes" id="UP000192801"/>
    </source>
</evidence>
<evidence type="ECO:0000313" key="7">
    <source>
        <dbReference type="EMBL" id="ORA73383.1"/>
    </source>
</evidence>
<dbReference type="GO" id="GO:0019628">
    <property type="term" value="P:urate catabolic process"/>
    <property type="evidence" value="ECO:0007669"/>
    <property type="project" value="TreeGrafter"/>
</dbReference>
<comment type="catalytic activity">
    <reaction evidence="1">
        <text>5-hydroxy-2-oxo-4-ureido-2,5-dihydro-1H-imidazole-5-carboxylate + H(+) = (S)-allantoin + CO2</text>
        <dbReference type="Rhea" id="RHEA:26301"/>
        <dbReference type="ChEBI" id="CHEBI:15378"/>
        <dbReference type="ChEBI" id="CHEBI:15678"/>
        <dbReference type="ChEBI" id="CHEBI:16526"/>
        <dbReference type="ChEBI" id="CHEBI:58639"/>
        <dbReference type="EC" id="4.1.1.97"/>
    </reaction>
</comment>
<dbReference type="STRING" id="444597.BST26_03030"/>
<dbReference type="EMBL" id="MVHS01000004">
    <property type="protein sequence ID" value="ORA73383.1"/>
    <property type="molecule type" value="Genomic_DNA"/>
</dbReference>
<reference evidence="7 8" key="1">
    <citation type="submission" date="2016-12" db="EMBL/GenBank/DDBJ databases">
        <title>The new phylogeny of genus Mycobacterium.</title>
        <authorList>
            <person name="Tortoli E."/>
            <person name="Trovato A."/>
            <person name="Cirillo D.M."/>
        </authorList>
    </citation>
    <scope>NUCLEOTIDE SEQUENCE [LARGE SCALE GENOMIC DNA]</scope>
    <source>
        <strain evidence="7 8">DSM 45130</strain>
    </source>
</reference>
<dbReference type="Proteomes" id="UP000192801">
    <property type="component" value="Unassembled WGS sequence"/>
</dbReference>
<dbReference type="SUPFAM" id="SSF158694">
    <property type="entry name" value="UraD-Like"/>
    <property type="match status" value="1"/>
</dbReference>
<gene>
    <name evidence="7" type="ORF">BST26_03030</name>
</gene>